<dbReference type="InterPro" id="IPR054787">
    <property type="entry name" value="TrlF_ATPase"/>
</dbReference>
<name>A0ABV2DGZ3_9HYPH</name>
<organism evidence="1 2">
    <name type="scientific">Mesorhizobium shangrilense</name>
    <dbReference type="NCBI Taxonomy" id="460060"/>
    <lineage>
        <taxon>Bacteria</taxon>
        <taxon>Pseudomonadati</taxon>
        <taxon>Pseudomonadota</taxon>
        <taxon>Alphaproteobacteria</taxon>
        <taxon>Hyphomicrobiales</taxon>
        <taxon>Phyllobacteriaceae</taxon>
        <taxon>Mesorhizobium</taxon>
    </lineage>
</organism>
<sequence length="1019" mass="114334">MYSRGSEWREWDLHIHSPASFEWSGEKFAGDAVRNDQLLDEMINALNGASPAAYCLMDYWHFDGWFALKKRRSEETAPKLKKTLFPGIELRLVSPMKARLNAHVMFSDDIPDQHLRDFLSHLKVELVNRPLSSNALIEVARFVGKDKLAVHGFTKEEVDADDEVAYLAGCKVAEINTDSYKEAIRKVPDGRAIGFMPFSTNDGLQEVDWSTHYAYTLGLFESSPIFETRDPNLWAAFCGIETPGNAKWVCNFQAALRDLPRLAVSGSDAHCFVGNGKDKRGYGDYPSGKRTWIKADPTWKGLLQALKEPAKRSFLGARPPKLERINENKTFYIDRISIKKVDGSMLADKWLHEVEIPLNPDLVAVIGNKGSGKSALADILALLGNSQQGAHFSFLKKERFRGKNGEPARQFLGKLTWLAGDPREMSLAEDPAHDRVELVRYIPQGRFEALCNEHVSGKTEVFEKELRAVIFSHVPKDVRLDALDFDQLISAQEATFRARTEGLRSRLRTLSQQLVADEDQLNPGVRANLVEQIALKERQRAEHLAIKPQAEPAPTDRLTTEQYQASGRLAEISAELEKLSVGAKALTDTRQGVGRKARTVRSIRDRIAFFQRQYDAFTVEIAADLELAELKVDDIISMTIKDAVLTQSVEKLVAEEAEIDLKMATLAGVRDGLIAEQAPLVEKLNEPQKKYQTYVQALQIWQTALDVIDGSDTDPESLKGLQRRLTQIDELPALLKKRREERQGITSDIFSVLEEQRVAREAFFVPLQSLIQSNALIRDDYKLQFQARLLGSPESIATNLFSDIKQIRGELRGDEESLNAIRIRFDKYAFNQPSDAVGFANDIDSLLTASAGEVGNAPGIRSLMRKDREPASVYSYVFGLEYLEPKYTLMFQDTPIEQLSPGQRGALLLIFYLLVDKGRNPIVLDQPEENLDNETVVSLLVPVLNEAKRSRQIIMVTHNPNLAVVCDAEQIIHATFDRKSGPSISYNAGSIEDGTINKAVVDILEGTKIAFNNRGQKYH</sequence>
<dbReference type="NCBIfam" id="NF045780">
    <property type="entry name" value="TrlF_fam_ATP"/>
    <property type="match status" value="1"/>
</dbReference>
<protein>
    <submittedName>
        <fullName evidence="1">TrlF family AAA-like ATPase</fullName>
    </submittedName>
</protein>
<dbReference type="SUPFAM" id="SSF52540">
    <property type="entry name" value="P-loop containing nucleoside triphosphate hydrolases"/>
    <property type="match status" value="1"/>
</dbReference>
<reference evidence="1 2" key="1">
    <citation type="submission" date="2024-06" db="EMBL/GenBank/DDBJ databases">
        <authorList>
            <person name="Kim D.-U."/>
        </authorList>
    </citation>
    <scope>NUCLEOTIDE SEQUENCE [LARGE SCALE GENOMIC DNA]</scope>
    <source>
        <strain evidence="1 2">KACC15460</strain>
    </source>
</reference>
<evidence type="ECO:0000313" key="2">
    <source>
        <dbReference type="Proteomes" id="UP001548832"/>
    </source>
</evidence>
<dbReference type="Proteomes" id="UP001548832">
    <property type="component" value="Unassembled WGS sequence"/>
</dbReference>
<gene>
    <name evidence="1" type="ORF">ABVQ20_20350</name>
</gene>
<dbReference type="RefSeq" id="WP_354461274.1">
    <property type="nucleotide sequence ID" value="NZ_JBEWSZ010000001.1"/>
</dbReference>
<dbReference type="EMBL" id="JBEWSZ010000001">
    <property type="protein sequence ID" value="MET2829325.1"/>
    <property type="molecule type" value="Genomic_DNA"/>
</dbReference>
<accession>A0ABV2DGZ3</accession>
<evidence type="ECO:0000313" key="1">
    <source>
        <dbReference type="EMBL" id="MET2829325.1"/>
    </source>
</evidence>
<keyword evidence="2" id="KW-1185">Reference proteome</keyword>
<dbReference type="InterPro" id="IPR027417">
    <property type="entry name" value="P-loop_NTPase"/>
</dbReference>
<dbReference type="Gene3D" id="3.40.50.300">
    <property type="entry name" value="P-loop containing nucleotide triphosphate hydrolases"/>
    <property type="match status" value="2"/>
</dbReference>
<comment type="caution">
    <text evidence="1">The sequence shown here is derived from an EMBL/GenBank/DDBJ whole genome shotgun (WGS) entry which is preliminary data.</text>
</comment>
<proteinExistence type="predicted"/>